<keyword evidence="9" id="KW-1185">Reference proteome</keyword>
<evidence type="ECO:0000256" key="3">
    <source>
        <dbReference type="ARBA" id="ARBA00007103"/>
    </source>
</evidence>
<organism evidence="9 10">
    <name type="scientific">Ascaris lumbricoides</name>
    <name type="common">Giant roundworm</name>
    <dbReference type="NCBI Taxonomy" id="6252"/>
    <lineage>
        <taxon>Eukaryota</taxon>
        <taxon>Metazoa</taxon>
        <taxon>Ecdysozoa</taxon>
        <taxon>Nematoda</taxon>
        <taxon>Chromadorea</taxon>
        <taxon>Rhabditida</taxon>
        <taxon>Spirurina</taxon>
        <taxon>Ascaridomorpha</taxon>
        <taxon>Ascaridoidea</taxon>
        <taxon>Ascarididae</taxon>
        <taxon>Ascaris</taxon>
    </lineage>
</organism>
<dbReference type="GO" id="GO:0030170">
    <property type="term" value="F:pyridoxal phosphate binding"/>
    <property type="evidence" value="ECO:0007669"/>
    <property type="project" value="UniProtKB-ARBA"/>
</dbReference>
<sequence length="630" mass="69133">MVAGVVDKSVVNGVLPYSKEASEDVSWHEKGNITGSSHEFRKLQIPNGKPLNSILDAIGGIPMVKLNKIPQSMGIECNVYAKLEYLNAAGSVKDRIAERMVDIAEKSGILKPGMTLIEPTSGNTGIGLALVAAVKGYKCIIVMPEKMSKEKVRLFEAFDRGFEESTMRILGADIVRTPTDADYASPDSHINTAFRLHKQMKDSIVLDQYLNPGNPIAHYEGTGAEILYALDGKVDMVVIGAGTGGTVTGAGRRIKEECPNAKVIAVDPVGSILADPNSKHGEFYEVEGIGYDFIPATLEFSHIDKWIKTGDGESFRMARRLIREEGLLCGGSSGAAMVAAMQVCKELKKGQNCVVILPDGIRNYMSKFIDDAWMVERMFMEPIVRQPVVPKEDHPFKNGLNYRPDEVVKHIWSTLNPEKNECPYNFRPWTGAPNRAIGETSSMVKKFERPMLLNTVLEAIGNTPLVRLNKIPHSAGVKCKYINMGNPLAHYDNTAEEILYALDDKVDMVVIGAGTGGTVTGIAKKVKEICPKCKVEGIGYDFVPTVLDRDTVDIWMKTNDKESFEMARRLIREEGLLCGGSSGANVSAAMKVAKDLGENDSCVVILPDGIRNYMSKFVDDEWMKKRGFLA</sequence>
<comment type="cofactor">
    <cofactor evidence="1">
        <name>pyridoxal 5'-phosphate</name>
        <dbReference type="ChEBI" id="CHEBI:597326"/>
    </cofactor>
</comment>
<proteinExistence type="inferred from homology"/>
<dbReference type="InterPro" id="IPR001216">
    <property type="entry name" value="P-phosphate_BS"/>
</dbReference>
<dbReference type="Gene3D" id="3.40.50.1100">
    <property type="match status" value="4"/>
</dbReference>
<dbReference type="Proteomes" id="UP000036681">
    <property type="component" value="Unplaced"/>
</dbReference>
<keyword evidence="6" id="KW-0663">Pyridoxal phosphate</keyword>
<dbReference type="PANTHER" id="PTHR10314">
    <property type="entry name" value="CYSTATHIONINE BETA-SYNTHASE"/>
    <property type="match status" value="1"/>
</dbReference>
<dbReference type="GO" id="GO:0006535">
    <property type="term" value="P:cysteine biosynthetic process from serine"/>
    <property type="evidence" value="ECO:0007669"/>
    <property type="project" value="InterPro"/>
</dbReference>
<accession>A0A0M3HS28</accession>
<evidence type="ECO:0000256" key="1">
    <source>
        <dbReference type="ARBA" id="ARBA00001933"/>
    </source>
</evidence>
<evidence type="ECO:0000313" key="10">
    <source>
        <dbReference type="WBParaSite" id="ALUE_0000521401-mRNA-1"/>
    </source>
</evidence>
<evidence type="ECO:0000256" key="7">
    <source>
        <dbReference type="ARBA" id="ARBA00047490"/>
    </source>
</evidence>
<dbReference type="PROSITE" id="PS00901">
    <property type="entry name" value="CYS_SYNTHASE"/>
    <property type="match status" value="1"/>
</dbReference>
<dbReference type="WBParaSite" id="ALUE_0000521401-mRNA-1">
    <property type="protein sequence ID" value="ALUE_0000521401-mRNA-1"/>
    <property type="gene ID" value="ALUE_0000521401"/>
</dbReference>
<evidence type="ECO:0000313" key="9">
    <source>
        <dbReference type="Proteomes" id="UP000036681"/>
    </source>
</evidence>
<comment type="subunit">
    <text evidence="4">Monomer.</text>
</comment>
<dbReference type="InterPro" id="IPR050214">
    <property type="entry name" value="Cys_Synth/Cystath_Beta-Synth"/>
</dbReference>
<dbReference type="FunFam" id="3.40.50.1100:FF:000118">
    <property type="entry name" value="Related to CYS4-cystathionine beta-synthase"/>
    <property type="match status" value="2"/>
</dbReference>
<feature type="domain" description="Tryptophan synthase beta chain-like PALP" evidence="8">
    <location>
        <begin position="536"/>
        <end position="608"/>
    </location>
</feature>
<feature type="domain" description="Tryptophan synthase beta chain-like PALP" evidence="8">
    <location>
        <begin position="54"/>
        <end position="359"/>
    </location>
</feature>
<name>A0A0M3HS28_ASCLU</name>
<dbReference type="AlphaFoldDB" id="A0A0M3HS28"/>
<comment type="similarity">
    <text evidence="3">Belongs to the cysteine synthase/cystathionine beta-synthase family.</text>
</comment>
<evidence type="ECO:0000256" key="5">
    <source>
        <dbReference type="ARBA" id="ARBA00012041"/>
    </source>
</evidence>
<comment type="pathway">
    <text evidence="2">Amino-acid biosynthesis; L-cysteine biosynthesis; L-cysteine from L-homocysteine and L-serine: step 1/2.</text>
</comment>
<evidence type="ECO:0000256" key="4">
    <source>
        <dbReference type="ARBA" id="ARBA00011245"/>
    </source>
</evidence>
<protein>
    <recommendedName>
        <fullName evidence="5">cystathionine beta-synthase</fullName>
        <ecNumber evidence="5">4.2.1.22</ecNumber>
    </recommendedName>
</protein>
<dbReference type="FunFam" id="3.40.50.1100:FF:000003">
    <property type="entry name" value="Cystathionine beta-synthase"/>
    <property type="match status" value="1"/>
</dbReference>
<evidence type="ECO:0000256" key="6">
    <source>
        <dbReference type="ARBA" id="ARBA00022898"/>
    </source>
</evidence>
<reference evidence="10" key="1">
    <citation type="submission" date="2017-02" db="UniProtKB">
        <authorList>
            <consortium name="WormBaseParasite"/>
        </authorList>
    </citation>
    <scope>IDENTIFICATION</scope>
</reference>
<evidence type="ECO:0000259" key="8">
    <source>
        <dbReference type="Pfam" id="PF00291"/>
    </source>
</evidence>
<evidence type="ECO:0000256" key="2">
    <source>
        <dbReference type="ARBA" id="ARBA00005003"/>
    </source>
</evidence>
<dbReference type="InterPro" id="IPR036052">
    <property type="entry name" value="TrpB-like_PALP_sf"/>
</dbReference>
<dbReference type="InterPro" id="IPR001926">
    <property type="entry name" value="TrpB-like_PALP"/>
</dbReference>
<comment type="catalytic activity">
    <reaction evidence="7">
        <text>L-homocysteine + L-serine = L,L-cystathionine + H2O</text>
        <dbReference type="Rhea" id="RHEA:10112"/>
        <dbReference type="ChEBI" id="CHEBI:15377"/>
        <dbReference type="ChEBI" id="CHEBI:33384"/>
        <dbReference type="ChEBI" id="CHEBI:58161"/>
        <dbReference type="ChEBI" id="CHEBI:58199"/>
        <dbReference type="EC" id="4.2.1.22"/>
    </reaction>
</comment>
<dbReference type="GO" id="GO:0004122">
    <property type="term" value="F:cystathionine beta-synthase activity"/>
    <property type="evidence" value="ECO:0007669"/>
    <property type="project" value="UniProtKB-EC"/>
</dbReference>
<dbReference type="Pfam" id="PF00291">
    <property type="entry name" value="PALP"/>
    <property type="match status" value="2"/>
</dbReference>
<dbReference type="EC" id="4.2.1.22" evidence="5"/>
<dbReference type="CDD" id="cd01561">
    <property type="entry name" value="CBS_like"/>
    <property type="match status" value="1"/>
</dbReference>
<dbReference type="SUPFAM" id="SSF53686">
    <property type="entry name" value="Tryptophan synthase beta subunit-like PLP-dependent enzymes"/>
    <property type="match status" value="2"/>
</dbReference>